<feature type="region of interest" description="Disordered" evidence="1">
    <location>
        <begin position="1"/>
        <end position="64"/>
    </location>
</feature>
<dbReference type="OrthoDB" id="10484893at2759"/>
<gene>
    <name evidence="2" type="ORF">Naga_100173g1</name>
</gene>
<feature type="compositionally biased region" description="Low complexity" evidence="1">
    <location>
        <begin position="30"/>
        <end position="55"/>
    </location>
</feature>
<comment type="caution">
    <text evidence="2">The sequence shown here is derived from an EMBL/GenBank/DDBJ whole genome shotgun (WGS) entry which is preliminary data.</text>
</comment>
<organism evidence="2 3">
    <name type="scientific">Nannochloropsis gaditana</name>
    <dbReference type="NCBI Taxonomy" id="72520"/>
    <lineage>
        <taxon>Eukaryota</taxon>
        <taxon>Sar</taxon>
        <taxon>Stramenopiles</taxon>
        <taxon>Ochrophyta</taxon>
        <taxon>Eustigmatophyceae</taxon>
        <taxon>Eustigmatales</taxon>
        <taxon>Monodopsidaceae</taxon>
        <taxon>Nannochloropsis</taxon>
    </lineage>
</organism>
<name>W7TS63_9STRA</name>
<dbReference type="EMBL" id="AZIL01000064">
    <property type="protein sequence ID" value="EWM30070.1"/>
    <property type="molecule type" value="Genomic_DNA"/>
</dbReference>
<keyword evidence="3" id="KW-1185">Reference proteome</keyword>
<proteinExistence type="predicted"/>
<evidence type="ECO:0000313" key="2">
    <source>
        <dbReference type="EMBL" id="EWM30070.1"/>
    </source>
</evidence>
<accession>W7TS63</accession>
<feature type="compositionally biased region" description="Basic and acidic residues" evidence="1">
    <location>
        <begin position="1"/>
        <end position="12"/>
    </location>
</feature>
<dbReference type="Proteomes" id="UP000019335">
    <property type="component" value="Chromosome 1"/>
</dbReference>
<sequence>MSMPVERPKNELEGELLPSSPHEQQELEIPPQRQAPTPAAASTTSLAVARAAAKTPPMTDIDDQEHNCRTLASDEDVDRKLWGMRPPSSTSWARLSGAADLLSTIFRFLQLRELNAIACCGSHACMLNGGCTRGGG</sequence>
<reference evidence="2 3" key="1">
    <citation type="journal article" date="2014" name="Mol. Plant">
        <title>Chromosome Scale Genome Assembly and Transcriptome Profiling of Nannochloropsis gaditana in Nitrogen Depletion.</title>
        <authorList>
            <person name="Corteggiani Carpinelli E."/>
            <person name="Telatin A."/>
            <person name="Vitulo N."/>
            <person name="Forcato C."/>
            <person name="D'Angelo M."/>
            <person name="Schiavon R."/>
            <person name="Vezzi A."/>
            <person name="Giacometti G.M."/>
            <person name="Morosinotto T."/>
            <person name="Valle G."/>
        </authorList>
    </citation>
    <scope>NUCLEOTIDE SEQUENCE [LARGE SCALE GENOMIC DNA]</scope>
    <source>
        <strain evidence="2 3">B-31</strain>
    </source>
</reference>
<evidence type="ECO:0000256" key="1">
    <source>
        <dbReference type="SAM" id="MobiDB-lite"/>
    </source>
</evidence>
<dbReference type="AlphaFoldDB" id="W7TS63"/>
<evidence type="ECO:0000313" key="3">
    <source>
        <dbReference type="Proteomes" id="UP000019335"/>
    </source>
</evidence>
<protein>
    <submittedName>
        <fullName evidence="2">Uncharacterized protein</fullName>
    </submittedName>
</protein>